<organism evidence="3 4">
    <name type="scientific">Pontibacillus litoralis JSM 072002</name>
    <dbReference type="NCBI Taxonomy" id="1385512"/>
    <lineage>
        <taxon>Bacteria</taxon>
        <taxon>Bacillati</taxon>
        <taxon>Bacillota</taxon>
        <taxon>Bacilli</taxon>
        <taxon>Bacillales</taxon>
        <taxon>Bacillaceae</taxon>
        <taxon>Pontibacillus</taxon>
    </lineage>
</organism>
<dbReference type="AlphaFoldDB" id="A0A0A5G584"/>
<evidence type="ECO:0000313" key="3">
    <source>
        <dbReference type="EMBL" id="KGX87209.1"/>
    </source>
</evidence>
<feature type="domain" description="Glycosyltransferase subfamily 4-like N-terminal" evidence="2">
    <location>
        <begin position="17"/>
        <end position="171"/>
    </location>
</feature>
<evidence type="ECO:0000259" key="1">
    <source>
        <dbReference type="Pfam" id="PF00534"/>
    </source>
</evidence>
<dbReference type="Pfam" id="PF00534">
    <property type="entry name" value="Glycos_transf_1"/>
    <property type="match status" value="1"/>
</dbReference>
<dbReference type="eggNOG" id="COG0438">
    <property type="taxonomic scope" value="Bacteria"/>
</dbReference>
<dbReference type="Pfam" id="PF13439">
    <property type="entry name" value="Glyco_transf_4"/>
    <property type="match status" value="1"/>
</dbReference>
<dbReference type="Proteomes" id="UP000030401">
    <property type="component" value="Unassembled WGS sequence"/>
</dbReference>
<dbReference type="EMBL" id="AVPG01000008">
    <property type="protein sequence ID" value="KGX87209.1"/>
    <property type="molecule type" value="Genomic_DNA"/>
</dbReference>
<dbReference type="PANTHER" id="PTHR12526:SF630">
    <property type="entry name" value="GLYCOSYLTRANSFERASE"/>
    <property type="match status" value="1"/>
</dbReference>
<keyword evidence="4" id="KW-1185">Reference proteome</keyword>
<dbReference type="SUPFAM" id="SSF53756">
    <property type="entry name" value="UDP-Glycosyltransferase/glycogen phosphorylase"/>
    <property type="match status" value="1"/>
</dbReference>
<feature type="domain" description="Glycosyl transferase family 1" evidence="1">
    <location>
        <begin position="191"/>
        <end position="329"/>
    </location>
</feature>
<dbReference type="InterPro" id="IPR001296">
    <property type="entry name" value="Glyco_trans_1"/>
</dbReference>
<evidence type="ECO:0000313" key="4">
    <source>
        <dbReference type="Proteomes" id="UP000030401"/>
    </source>
</evidence>
<dbReference type="Gene3D" id="3.40.50.2000">
    <property type="entry name" value="Glycogen Phosphorylase B"/>
    <property type="match status" value="2"/>
</dbReference>
<protein>
    <submittedName>
        <fullName evidence="3">Lipopolysaccharide biosynthesis protein</fullName>
    </submittedName>
</protein>
<dbReference type="CDD" id="cd03811">
    <property type="entry name" value="GT4_GT28_WabH-like"/>
    <property type="match status" value="1"/>
</dbReference>
<reference evidence="3 4" key="1">
    <citation type="submission" date="2013-08" db="EMBL/GenBank/DDBJ databases">
        <authorList>
            <person name="Huang J."/>
            <person name="Wang G."/>
        </authorList>
    </citation>
    <scope>NUCLEOTIDE SEQUENCE [LARGE SCALE GENOMIC DNA]</scope>
    <source>
        <strain evidence="3 4">JSM 072002</strain>
    </source>
</reference>
<name>A0A0A5G584_9BACI</name>
<evidence type="ECO:0000259" key="2">
    <source>
        <dbReference type="Pfam" id="PF13439"/>
    </source>
</evidence>
<dbReference type="PANTHER" id="PTHR12526">
    <property type="entry name" value="GLYCOSYLTRANSFERASE"/>
    <property type="match status" value="1"/>
</dbReference>
<sequence>MDKKIKVLFFIYQMGAGGAARTLLNVINNIDRTKFEPVLVTLNYDGSYEQYIEPDVKFVKLNTQRLRSAIIPLSKVIRQESVDIVFSTIPNYNIIAILARLLSFTKAKNIVREAAFLGGTRSMNCKLLIYGLFYRFASKVISLSNGVKENLVERYKVNRDNIQVIYNPVDLRNIQQSIEQGTISEEHASIFSGNDKVIVTAGRLVKDKDQRTLLQAFAKVNARINSKLVILGEGELEEELKALALHLHIHEDVHFIGFQENPYVYFQQADLFVLSSIREGFGHVLAEALAAGTPVISTHCKPGAEEVLCGGEYGKLCEVGNSEQMAEFMYADLSMTKKEEIERINKGYKRASQFDAVTIVKQYEDVFRQTVGQLNEGVEGS</sequence>
<dbReference type="GO" id="GO:0016757">
    <property type="term" value="F:glycosyltransferase activity"/>
    <property type="evidence" value="ECO:0007669"/>
    <property type="project" value="InterPro"/>
</dbReference>
<dbReference type="STRING" id="1385512.N784_16365"/>
<proteinExistence type="predicted"/>
<accession>A0A0A5G584</accession>
<dbReference type="InterPro" id="IPR028098">
    <property type="entry name" value="Glyco_trans_4-like_N"/>
</dbReference>
<gene>
    <name evidence="3" type="ORF">N784_16365</name>
</gene>
<comment type="caution">
    <text evidence="3">The sequence shown here is derived from an EMBL/GenBank/DDBJ whole genome shotgun (WGS) entry which is preliminary data.</text>
</comment>